<feature type="compositionally biased region" description="Polar residues" evidence="1">
    <location>
        <begin position="24"/>
        <end position="37"/>
    </location>
</feature>
<evidence type="ECO:0000313" key="3">
    <source>
        <dbReference type="Proteomes" id="UP000646827"/>
    </source>
</evidence>
<feature type="compositionally biased region" description="Polar residues" evidence="1">
    <location>
        <begin position="404"/>
        <end position="424"/>
    </location>
</feature>
<organism evidence="2 3">
    <name type="scientific">Circinella minor</name>
    <dbReference type="NCBI Taxonomy" id="1195481"/>
    <lineage>
        <taxon>Eukaryota</taxon>
        <taxon>Fungi</taxon>
        <taxon>Fungi incertae sedis</taxon>
        <taxon>Mucoromycota</taxon>
        <taxon>Mucoromycotina</taxon>
        <taxon>Mucoromycetes</taxon>
        <taxon>Mucorales</taxon>
        <taxon>Lichtheimiaceae</taxon>
        <taxon>Circinella</taxon>
    </lineage>
</organism>
<sequence length="469" mass="53181">MMNYQQDQPFWTSQQQQQYYYRHPMTSSPSYRSTHSAIQHKKQSRPIPSSGPIMSKPGCRYGNNSIAPQQQRQQKQGYQYHYGAPPAIIPQQQSSLSPHHRYAPTSPIEANDCNVDHFRRVSMGASTTPTKIMPQRRISLGVASSSHNHHYHRTSSFQHNNSISPGLNYYSPVKPVARKTLTASSQQKLHYGTRSPLPSMSQQQQHQQYHHQQHQQTVAYRRSTNLARSTSIVTHKSIEPTVGSGAHDCQSSLPTKPLFQYRYSSSERLTDNYRLNDGATRKITPFQMASIAEEKRSNFSTEEDEVPLAMLASNSNKHQQKHYSNTYPTMKKHSSVKQQQEEQQEQQQYASIKMTSRCNSVSTESSSSRPSFFSKDSNNSVSISDESGLTSNCSTIHQQKHESSLPSSPSVVANLTLHNKSTSFEAKKQRRQRKPSVTKRFFSSMHRLSKVVLISSASSSNAKSDVKRQ</sequence>
<evidence type="ECO:0000256" key="1">
    <source>
        <dbReference type="SAM" id="MobiDB-lite"/>
    </source>
</evidence>
<dbReference type="Proteomes" id="UP000646827">
    <property type="component" value="Unassembled WGS sequence"/>
</dbReference>
<name>A0A8H7SAP2_9FUNG</name>
<dbReference type="EMBL" id="JAEPRB010000023">
    <property type="protein sequence ID" value="KAG2225874.1"/>
    <property type="molecule type" value="Genomic_DNA"/>
</dbReference>
<proteinExistence type="predicted"/>
<protein>
    <submittedName>
        <fullName evidence="2">Uncharacterized protein</fullName>
    </submittedName>
</protein>
<feature type="region of interest" description="Disordered" evidence="1">
    <location>
        <begin position="191"/>
        <end position="214"/>
    </location>
</feature>
<gene>
    <name evidence="2" type="ORF">INT45_007118</name>
</gene>
<dbReference type="OrthoDB" id="2290966at2759"/>
<keyword evidence="3" id="KW-1185">Reference proteome</keyword>
<feature type="compositionally biased region" description="Basic residues" evidence="1">
    <location>
        <begin position="428"/>
        <end position="437"/>
    </location>
</feature>
<dbReference type="AlphaFoldDB" id="A0A8H7SAP2"/>
<evidence type="ECO:0000313" key="2">
    <source>
        <dbReference type="EMBL" id="KAG2225874.1"/>
    </source>
</evidence>
<accession>A0A8H7SAP2</accession>
<feature type="compositionally biased region" description="Polar residues" evidence="1">
    <location>
        <begin position="378"/>
        <end position="397"/>
    </location>
</feature>
<feature type="region of interest" description="Disordered" evidence="1">
    <location>
        <begin position="24"/>
        <end position="57"/>
    </location>
</feature>
<feature type="compositionally biased region" description="Low complexity" evidence="1">
    <location>
        <begin position="356"/>
        <end position="377"/>
    </location>
</feature>
<comment type="caution">
    <text evidence="2">The sequence shown here is derived from an EMBL/GenBank/DDBJ whole genome shotgun (WGS) entry which is preliminary data.</text>
</comment>
<feature type="region of interest" description="Disordered" evidence="1">
    <location>
        <begin position="328"/>
        <end position="441"/>
    </location>
</feature>
<reference evidence="2 3" key="1">
    <citation type="submission" date="2020-12" db="EMBL/GenBank/DDBJ databases">
        <title>Metabolic potential, ecology and presence of endohyphal bacteria is reflected in genomic diversity of Mucoromycotina.</title>
        <authorList>
            <person name="Muszewska A."/>
            <person name="Okrasinska A."/>
            <person name="Steczkiewicz K."/>
            <person name="Drgas O."/>
            <person name="Orlowska M."/>
            <person name="Perlinska-Lenart U."/>
            <person name="Aleksandrzak-Piekarczyk T."/>
            <person name="Szatraj K."/>
            <person name="Zielenkiewicz U."/>
            <person name="Pilsyk S."/>
            <person name="Malc E."/>
            <person name="Mieczkowski P."/>
            <person name="Kruszewska J.S."/>
            <person name="Biernat P."/>
            <person name="Pawlowska J."/>
        </authorList>
    </citation>
    <scope>NUCLEOTIDE SEQUENCE [LARGE SCALE GENOMIC DNA]</scope>
    <source>
        <strain evidence="2 3">CBS 142.35</strain>
    </source>
</reference>